<evidence type="ECO:0000256" key="2">
    <source>
        <dbReference type="ARBA" id="ARBA00010333"/>
    </source>
</evidence>
<comment type="caution">
    <text evidence="8">The sequence shown here is derived from an EMBL/GenBank/DDBJ whole genome shotgun (WGS) entry which is preliminary data.</text>
</comment>
<dbReference type="Pfam" id="PF00497">
    <property type="entry name" value="SBP_bac_3"/>
    <property type="match status" value="1"/>
</dbReference>
<proteinExistence type="inferred from homology"/>
<dbReference type="EMBL" id="WSLF01000011">
    <property type="protein sequence ID" value="KAE9632021.1"/>
    <property type="molecule type" value="Genomic_DNA"/>
</dbReference>
<evidence type="ECO:0000256" key="3">
    <source>
        <dbReference type="ARBA" id="ARBA00022729"/>
    </source>
</evidence>
<dbReference type="PROSITE" id="PS01039">
    <property type="entry name" value="SBP_BACTERIAL_3"/>
    <property type="match status" value="1"/>
</dbReference>
<evidence type="ECO:0000256" key="5">
    <source>
        <dbReference type="SAM" id="MobiDB-lite"/>
    </source>
</evidence>
<evidence type="ECO:0000313" key="8">
    <source>
        <dbReference type="EMBL" id="KAE9632021.1"/>
    </source>
</evidence>
<comment type="similarity">
    <text evidence="2 4">Belongs to the bacterial solute-binding protein 3 family.</text>
</comment>
<feature type="compositionally biased region" description="Low complexity" evidence="5">
    <location>
        <begin position="25"/>
        <end position="47"/>
    </location>
</feature>
<feature type="signal peptide" evidence="6">
    <location>
        <begin position="1"/>
        <end position="25"/>
    </location>
</feature>
<dbReference type="PANTHER" id="PTHR35936">
    <property type="entry name" value="MEMBRANE-BOUND LYTIC MUREIN TRANSGLYCOSYLASE F"/>
    <property type="match status" value="1"/>
</dbReference>
<sequence>MKKLVCLMISIMMFVGLVGCGQSQSDTQSNDQNIQQGQSQDPAQDQANAGEKKVIVMGTNAEFPPFEYREGDKVVGFDVEIAKKVAEKLDAELKIEDMLFDGLIPALEAGKIDFIAAGMSVTEERKKNVDFSNGYYEASQVIIVTADNETIKGPEDLKNKKIGVQLGTTGDMEAQNIEGAEVVQFNAGFAAIMDLQNGKVDAVILDSEPAKNFASQNNQIKILDVELTKEEYAIAVKKGNTELVNAINAVLEELKTSEYDRLVQKYFTAE</sequence>
<keyword evidence="9" id="KW-1185">Reference proteome</keyword>
<dbReference type="Gene3D" id="3.40.190.10">
    <property type="entry name" value="Periplasmic binding protein-like II"/>
    <property type="match status" value="2"/>
</dbReference>
<evidence type="ECO:0000256" key="4">
    <source>
        <dbReference type="RuleBase" id="RU003744"/>
    </source>
</evidence>
<evidence type="ECO:0000256" key="6">
    <source>
        <dbReference type="SAM" id="SignalP"/>
    </source>
</evidence>
<dbReference type="OrthoDB" id="9774451at2"/>
<protein>
    <submittedName>
        <fullName evidence="8">Transporter substrate-binding domain-containing protein</fullName>
    </submittedName>
</protein>
<gene>
    <name evidence="8" type="ORF">GND95_10920</name>
</gene>
<organism evidence="8 9">
    <name type="scientific">Defluviitalea raffinosedens</name>
    <dbReference type="NCBI Taxonomy" id="1450156"/>
    <lineage>
        <taxon>Bacteria</taxon>
        <taxon>Bacillati</taxon>
        <taxon>Bacillota</taxon>
        <taxon>Clostridia</taxon>
        <taxon>Lachnospirales</taxon>
        <taxon>Defluviitaleaceae</taxon>
        <taxon>Defluviitalea</taxon>
    </lineage>
</organism>
<dbReference type="AlphaFoldDB" id="A0A7C8LDM6"/>
<dbReference type="PANTHER" id="PTHR35936:SF17">
    <property type="entry name" value="ARGININE-BINDING EXTRACELLULAR PROTEIN ARTP"/>
    <property type="match status" value="1"/>
</dbReference>
<evidence type="ECO:0000313" key="9">
    <source>
        <dbReference type="Proteomes" id="UP000483018"/>
    </source>
</evidence>
<feature type="domain" description="Solute-binding protein family 3/N-terminal" evidence="7">
    <location>
        <begin position="54"/>
        <end position="270"/>
    </location>
</feature>
<dbReference type="SMART" id="SM00062">
    <property type="entry name" value="PBPb"/>
    <property type="match status" value="1"/>
</dbReference>
<dbReference type="InterPro" id="IPR001638">
    <property type="entry name" value="Solute-binding_3/MltF_N"/>
</dbReference>
<dbReference type="SUPFAM" id="SSF53850">
    <property type="entry name" value="Periplasmic binding protein-like II"/>
    <property type="match status" value="1"/>
</dbReference>
<dbReference type="Proteomes" id="UP000483018">
    <property type="component" value="Unassembled WGS sequence"/>
</dbReference>
<dbReference type="CDD" id="cd13624">
    <property type="entry name" value="PBP2_Arg_Lys_His"/>
    <property type="match status" value="1"/>
</dbReference>
<feature type="chain" id="PRO_5028977729" evidence="6">
    <location>
        <begin position="26"/>
        <end position="270"/>
    </location>
</feature>
<feature type="region of interest" description="Disordered" evidence="5">
    <location>
        <begin position="25"/>
        <end position="49"/>
    </location>
</feature>
<dbReference type="RefSeq" id="WP_158741198.1">
    <property type="nucleotide sequence ID" value="NZ_JAFBEP010000016.1"/>
</dbReference>
<dbReference type="GO" id="GO:0030313">
    <property type="term" value="C:cell envelope"/>
    <property type="evidence" value="ECO:0007669"/>
    <property type="project" value="UniProtKB-SubCell"/>
</dbReference>
<accession>A0A7C8LDM6</accession>
<dbReference type="InterPro" id="IPR018313">
    <property type="entry name" value="SBP_3_CS"/>
</dbReference>
<evidence type="ECO:0000259" key="7">
    <source>
        <dbReference type="SMART" id="SM00062"/>
    </source>
</evidence>
<reference evidence="8 9" key="1">
    <citation type="submission" date="2019-12" db="EMBL/GenBank/DDBJ databases">
        <title>Defluviitalea raffinosedens, isolated from a biogas fermenter, genome sequencing and characterization.</title>
        <authorList>
            <person name="Rettenmaier R."/>
            <person name="Schneider M."/>
            <person name="Neuhaus K."/>
            <person name="Liebl W."/>
            <person name="Zverlov V."/>
        </authorList>
    </citation>
    <scope>NUCLEOTIDE SEQUENCE [LARGE SCALE GENOMIC DNA]</scope>
    <source>
        <strain evidence="8 9">249c-K6</strain>
    </source>
</reference>
<name>A0A7C8LDM6_9FIRM</name>
<keyword evidence="3 6" id="KW-0732">Signal</keyword>
<dbReference type="PROSITE" id="PS51257">
    <property type="entry name" value="PROKAR_LIPOPROTEIN"/>
    <property type="match status" value="1"/>
</dbReference>
<evidence type="ECO:0000256" key="1">
    <source>
        <dbReference type="ARBA" id="ARBA00004196"/>
    </source>
</evidence>
<comment type="subcellular location">
    <subcellularLocation>
        <location evidence="1">Cell envelope</location>
    </subcellularLocation>
</comment>